<protein>
    <submittedName>
        <fullName evidence="2">Uncharacterized protein</fullName>
    </submittedName>
</protein>
<dbReference type="Gene3D" id="3.40.50.2000">
    <property type="entry name" value="Glycogen Phosphorylase B"/>
    <property type="match status" value="1"/>
</dbReference>
<evidence type="ECO:0000313" key="3">
    <source>
        <dbReference type="Proteomes" id="UP001497480"/>
    </source>
</evidence>
<evidence type="ECO:0000313" key="2">
    <source>
        <dbReference type="EMBL" id="CAL0333303.1"/>
    </source>
</evidence>
<proteinExistence type="predicted"/>
<name>A0AAV1YHJ8_LUPLU</name>
<feature type="compositionally biased region" description="Polar residues" evidence="1">
    <location>
        <begin position="1"/>
        <end position="11"/>
    </location>
</feature>
<dbReference type="EMBL" id="CAXHTB010000025">
    <property type="protein sequence ID" value="CAL0333303.1"/>
    <property type="molecule type" value="Genomic_DNA"/>
</dbReference>
<dbReference type="PANTHER" id="PTHR48048:SF33">
    <property type="entry name" value="ISOFLAVONE 7-O-GLUCOSYLTRANSFERASE 1"/>
    <property type="match status" value="1"/>
</dbReference>
<dbReference type="Proteomes" id="UP001497480">
    <property type="component" value="Unassembled WGS sequence"/>
</dbReference>
<sequence>MAKVDQPSTLEQPRPRYYSHPPSKLGNTFGKMGKRTWVLFRLREMRALTYSKIPRLACFNTTTFGCDSSITFHHIPISPPPSGTSPFHLVRYGNHNLHQVLQSISKTTKIKAVVLDFMNYTAKEVTTTLDIPTFYYYTSGAASLSVLLYYKTIIESKKREQCNYIDIPGFPRILKEELPSYP</sequence>
<keyword evidence="3" id="KW-1185">Reference proteome</keyword>
<dbReference type="GO" id="GO:0035251">
    <property type="term" value="F:UDP-glucosyltransferase activity"/>
    <property type="evidence" value="ECO:0007669"/>
    <property type="project" value="InterPro"/>
</dbReference>
<dbReference type="PANTHER" id="PTHR48048">
    <property type="entry name" value="GLYCOSYLTRANSFERASE"/>
    <property type="match status" value="1"/>
</dbReference>
<gene>
    <name evidence="2" type="ORF">LLUT_LOCUS34363</name>
</gene>
<dbReference type="InterPro" id="IPR050481">
    <property type="entry name" value="UDP-glycosyltransf_plant"/>
</dbReference>
<reference evidence="2 3" key="1">
    <citation type="submission" date="2024-03" db="EMBL/GenBank/DDBJ databases">
        <authorList>
            <person name="Martinez-Hernandez J."/>
        </authorList>
    </citation>
    <scope>NUCLEOTIDE SEQUENCE [LARGE SCALE GENOMIC DNA]</scope>
</reference>
<dbReference type="SUPFAM" id="SSF53756">
    <property type="entry name" value="UDP-Glycosyltransferase/glycogen phosphorylase"/>
    <property type="match status" value="1"/>
</dbReference>
<comment type="caution">
    <text evidence="2">The sequence shown here is derived from an EMBL/GenBank/DDBJ whole genome shotgun (WGS) entry which is preliminary data.</text>
</comment>
<evidence type="ECO:0000256" key="1">
    <source>
        <dbReference type="SAM" id="MobiDB-lite"/>
    </source>
</evidence>
<dbReference type="AlphaFoldDB" id="A0AAV1YHJ8"/>
<accession>A0AAV1YHJ8</accession>
<organism evidence="2 3">
    <name type="scientific">Lupinus luteus</name>
    <name type="common">European yellow lupine</name>
    <dbReference type="NCBI Taxonomy" id="3873"/>
    <lineage>
        <taxon>Eukaryota</taxon>
        <taxon>Viridiplantae</taxon>
        <taxon>Streptophyta</taxon>
        <taxon>Embryophyta</taxon>
        <taxon>Tracheophyta</taxon>
        <taxon>Spermatophyta</taxon>
        <taxon>Magnoliopsida</taxon>
        <taxon>eudicotyledons</taxon>
        <taxon>Gunneridae</taxon>
        <taxon>Pentapetalae</taxon>
        <taxon>rosids</taxon>
        <taxon>fabids</taxon>
        <taxon>Fabales</taxon>
        <taxon>Fabaceae</taxon>
        <taxon>Papilionoideae</taxon>
        <taxon>50 kb inversion clade</taxon>
        <taxon>genistoids sensu lato</taxon>
        <taxon>core genistoids</taxon>
        <taxon>Genisteae</taxon>
        <taxon>Lupinus</taxon>
    </lineage>
</organism>
<feature type="region of interest" description="Disordered" evidence="1">
    <location>
        <begin position="1"/>
        <end position="25"/>
    </location>
</feature>